<dbReference type="AlphaFoldDB" id="A0A081CLZ6"/>
<protein>
    <submittedName>
        <fullName evidence="1">Uncharacterized protein</fullName>
    </submittedName>
</protein>
<sequence length="513" mass="54897">MPALERRYLPPSLSAVASKGRRLFSRDSASGGVEDKPSALNLNEALEQGWSAAASPHCLSNQLRSPPLPSATPVSRGGKDFGRRRSSNATTTSTSSDGLANDGVQRRRKSLFSKKARSELPSERELDERAAWGAERFIDPFAQRALQQDEDSLDLTYGNGRIAGRSSQRFSTQRQEQQKRAALERVSDLVCLAVENQMAMSNQPTAPSSPDFQSPSSTLFDTLSYQDASASWATIADTPTEAGATGGTLPMQSSAQAMARMTSSEGLDVADSASCSMSPSPSVMSTTDSYATGPSLATWDTLNEPMHAQLGGLAVPWSAEDSVFHHRILLPSSMKRMPSATARSDAGQRSYASLRAQVGHGFEPKPYPREPCKSCAYSPPPPEWTGLTNGCTSLPLPPPLRPSRNPLRKRSKSLSATEARSQAKDAHDRAASPPPPLPSPPAEVDRVGEAVAQGQCAFAFVQTPPRSRRSSEHRPRFVRCDSLASAASSGSLNAAPFHTPTFGSQSWSSLPVA</sequence>
<dbReference type="HOGENOM" id="CLU_531130_0_0_1"/>
<dbReference type="GeneID" id="26306711"/>
<keyword evidence="2" id="KW-1185">Reference proteome</keyword>
<dbReference type="EMBL" id="DF830087">
    <property type="protein sequence ID" value="GAK67692.1"/>
    <property type="molecule type" value="Genomic_DNA"/>
</dbReference>
<proteinExistence type="predicted"/>
<dbReference type="Proteomes" id="UP000053758">
    <property type="component" value="Unassembled WGS sequence"/>
</dbReference>
<accession>A0A081CLZ6</accession>
<evidence type="ECO:0000313" key="2">
    <source>
        <dbReference type="Proteomes" id="UP000053758"/>
    </source>
</evidence>
<dbReference type="RefSeq" id="XP_014654101.1">
    <property type="nucleotide sequence ID" value="XM_014798615.1"/>
</dbReference>
<gene>
    <name evidence="1" type="ORF">PAN0_020c5921</name>
</gene>
<organism evidence="1 2">
    <name type="scientific">Pseudozyma antarctica</name>
    <name type="common">Yeast</name>
    <name type="synonym">Candida antarctica</name>
    <dbReference type="NCBI Taxonomy" id="84753"/>
    <lineage>
        <taxon>Eukaryota</taxon>
        <taxon>Fungi</taxon>
        <taxon>Dikarya</taxon>
        <taxon>Basidiomycota</taxon>
        <taxon>Ustilaginomycotina</taxon>
        <taxon>Ustilaginomycetes</taxon>
        <taxon>Ustilaginales</taxon>
        <taxon>Ustilaginaceae</taxon>
        <taxon>Moesziomyces</taxon>
    </lineage>
</organism>
<evidence type="ECO:0000313" key="1">
    <source>
        <dbReference type="EMBL" id="GAK67692.1"/>
    </source>
</evidence>
<reference evidence="2" key="1">
    <citation type="journal article" date="2014" name="Genome Announc.">
        <title>Draft Genome Sequence of the Yeast Pseudozyma antarctica Type Strain JCM10317, a Producer of the Glycolipid Biosurfactants, Mannosylerythritol Lipids.</title>
        <authorList>
            <person name="Saika A."/>
            <person name="Koike H."/>
            <person name="Hori T."/>
            <person name="Fukuoka T."/>
            <person name="Sato S."/>
            <person name="Habe H."/>
            <person name="Kitamoto D."/>
            <person name="Morita T."/>
        </authorList>
    </citation>
    <scope>NUCLEOTIDE SEQUENCE [LARGE SCALE GENOMIC DNA]</scope>
    <source>
        <strain evidence="2">JCM 10317</strain>
    </source>
</reference>
<name>A0A081CLZ6_PSEA2</name>
<dbReference type="OrthoDB" id="2553003at2759"/>